<dbReference type="SMART" id="SM00487">
    <property type="entry name" value="DEXDc"/>
    <property type="match status" value="1"/>
</dbReference>
<dbReference type="InterPro" id="IPR050742">
    <property type="entry name" value="Helicase_Restrict-Modif_Enz"/>
</dbReference>
<reference evidence="2 3" key="1">
    <citation type="submission" date="2016-02" db="EMBL/GenBank/DDBJ databases">
        <authorList>
            <person name="Wen L."/>
            <person name="He K."/>
            <person name="Yang H."/>
        </authorList>
    </citation>
    <scope>NUCLEOTIDE SEQUENCE [LARGE SCALE GENOMIC DNA]</scope>
    <source>
        <strain evidence="2 3">CD09_2</strain>
    </source>
</reference>
<organism evidence="2 3">
    <name type="scientific">Sphingobium yanoikuyae</name>
    <name type="common">Sphingomonas yanoikuyae</name>
    <dbReference type="NCBI Taxonomy" id="13690"/>
    <lineage>
        <taxon>Bacteria</taxon>
        <taxon>Pseudomonadati</taxon>
        <taxon>Pseudomonadota</taxon>
        <taxon>Alphaproteobacteria</taxon>
        <taxon>Sphingomonadales</taxon>
        <taxon>Sphingomonadaceae</taxon>
        <taxon>Sphingobium</taxon>
    </lineage>
</organism>
<dbReference type="Gene3D" id="3.40.50.300">
    <property type="entry name" value="P-loop containing nucleotide triphosphate hydrolases"/>
    <property type="match status" value="2"/>
</dbReference>
<proteinExistence type="predicted"/>
<dbReference type="EMBL" id="LSTR01000040">
    <property type="protein sequence ID" value="OAH42560.1"/>
    <property type="molecule type" value="Genomic_DNA"/>
</dbReference>
<evidence type="ECO:0000313" key="3">
    <source>
        <dbReference type="Proteomes" id="UP000077262"/>
    </source>
</evidence>
<gene>
    <name evidence="2" type="ORF">AX777_04720</name>
</gene>
<comment type="caution">
    <text evidence="2">The sequence shown here is derived from an EMBL/GenBank/DDBJ whole genome shotgun (WGS) entry which is preliminary data.</text>
</comment>
<dbReference type="GO" id="GO:0003677">
    <property type="term" value="F:DNA binding"/>
    <property type="evidence" value="ECO:0007669"/>
    <property type="project" value="InterPro"/>
</dbReference>
<dbReference type="RefSeq" id="WP_063976570.1">
    <property type="nucleotide sequence ID" value="NZ_LSTR01000040.1"/>
</dbReference>
<dbReference type="GO" id="GO:0005829">
    <property type="term" value="C:cytosol"/>
    <property type="evidence" value="ECO:0007669"/>
    <property type="project" value="TreeGrafter"/>
</dbReference>
<dbReference type="PANTHER" id="PTHR47396">
    <property type="entry name" value="TYPE I RESTRICTION ENZYME ECOKI R PROTEIN"/>
    <property type="match status" value="1"/>
</dbReference>
<name>A0A177JMU5_SPHYA</name>
<dbReference type="AlphaFoldDB" id="A0A177JMU5"/>
<protein>
    <recommendedName>
        <fullName evidence="1">Helicase ATP-binding domain-containing protein</fullName>
    </recommendedName>
</protein>
<dbReference type="GO" id="GO:0005524">
    <property type="term" value="F:ATP binding"/>
    <property type="evidence" value="ECO:0007669"/>
    <property type="project" value="InterPro"/>
</dbReference>
<evidence type="ECO:0000259" key="1">
    <source>
        <dbReference type="PROSITE" id="PS51192"/>
    </source>
</evidence>
<dbReference type="GO" id="GO:0016787">
    <property type="term" value="F:hydrolase activity"/>
    <property type="evidence" value="ECO:0007669"/>
    <property type="project" value="InterPro"/>
</dbReference>
<evidence type="ECO:0000313" key="2">
    <source>
        <dbReference type="EMBL" id="OAH42560.1"/>
    </source>
</evidence>
<dbReference type="InterPro" id="IPR006935">
    <property type="entry name" value="Helicase/UvrB_N"/>
</dbReference>
<dbReference type="InterPro" id="IPR027417">
    <property type="entry name" value="P-loop_NTPase"/>
</dbReference>
<dbReference type="PROSITE" id="PS51192">
    <property type="entry name" value="HELICASE_ATP_BIND_1"/>
    <property type="match status" value="1"/>
</dbReference>
<dbReference type="InterPro" id="IPR014001">
    <property type="entry name" value="Helicase_ATP-bd"/>
</dbReference>
<sequence>MQLSDLALWQHQRNAVDMCLGYFASTPSKGALVQHPTGTGKTGIMAVTGCLRAVEGPVLIICPSAALADQLTREVGSEFWRKVKAPTEWKPEMVFQLLPKDIGAAADRITSRAPAERVVVITTVQALQQIHATPTRYARLVGLFASVLFDEGHREPAPAWARAVRGLKAPTILFSATPFRNDIKLFDIDLDHVAFLSFHDAVDRHLIRNVTIDPTPLPSSLQGFAGAVIARRDQAIADGSLPPNAKVIVRANSADGVRDLFDAFKAKLGNRHDGILGVHNRFKLEGDTGAQLRPDVPNDLAARPERFLIHQFMLTEGIDDPSCTMLALFEPFSTERQLVQQFGRLTRHPTPGTVQAPALVVTTMPDEVARMWGGFLSFDRICMENGGKPPLHAGKEVLEKLVEALPAVDYVDGRFRTRVELDGDFTDELRVPRSALVFELGDGFDMDAFQGEIEERLYEMDRIEAGNGGIDDGACRFHLSLALTQSRFLAETLFLSPSLEATIYSKSGSHLYFYDSGGLFLDEVKGLKRRASAAQMRSLLAEGADNRITQLHLKNTDLGPAALRSRSQTARSLARAGVFMGEHLNVVTRATGLVDGTRRAVAFTSSRVREGEGAQASPADFHTWAAQVDTELHAAKPAADLFGRFALPIAAPPITVPANILIDIDDVSEGVRDAAGAPVEFDTNDVCQDIVPDPTGPEDFKFRFSLKINGKSNPVWIKWDKLKQKYWLRSEELSKFKIVGSPRTSLTNRLNQRQPFRILPQNLDAIYAFGQFYSIDLKLAAAGGTGALVLDLLTDVAGLTARTTEKGNLRAPATHWPADSVFDYIDRALTPGAPTTPLGPTFPLLICDDIGQEAADFICVDKGSGSNQPRIVLIAAKGKKPAKGDTGVSASDLYDVCGQVAKNLAYLKADTQALPGSLEKWDKDWKLNGGEVPRMRQGTTAQAFRTAFTAARANPAATREMWMILGGAILSKKAAKREFARATPKAHVLQFHHLLLSTYSTCQSVGVNLRIFCVP</sequence>
<dbReference type="PANTHER" id="PTHR47396:SF1">
    <property type="entry name" value="ATP-DEPENDENT HELICASE IRC3-RELATED"/>
    <property type="match status" value="1"/>
</dbReference>
<dbReference type="Proteomes" id="UP000077262">
    <property type="component" value="Unassembled WGS sequence"/>
</dbReference>
<dbReference type="SUPFAM" id="SSF52540">
    <property type="entry name" value="P-loop containing nucleoside triphosphate hydrolases"/>
    <property type="match status" value="2"/>
</dbReference>
<feature type="domain" description="Helicase ATP-binding" evidence="1">
    <location>
        <begin position="22"/>
        <end position="196"/>
    </location>
</feature>
<accession>A0A177JMU5</accession>
<dbReference type="Pfam" id="PF04851">
    <property type="entry name" value="ResIII"/>
    <property type="match status" value="1"/>
</dbReference>
<dbReference type="CDD" id="cd18785">
    <property type="entry name" value="SF2_C"/>
    <property type="match status" value="1"/>
</dbReference>